<comment type="caution">
    <text evidence="1">The sequence shown here is derived from an EMBL/GenBank/DDBJ whole genome shotgun (WGS) entry which is preliminary data.</text>
</comment>
<protein>
    <submittedName>
        <fullName evidence="1">Uncharacterized protein</fullName>
    </submittedName>
</protein>
<accession>X0ZUG5</accession>
<proteinExistence type="predicted"/>
<gene>
    <name evidence="1" type="ORF">S01H4_17431</name>
</gene>
<feature type="non-terminal residue" evidence="1">
    <location>
        <position position="114"/>
    </location>
</feature>
<reference evidence="1" key="1">
    <citation type="journal article" date="2014" name="Front. Microbiol.">
        <title>High frequency of phylogenetically diverse reductive dehalogenase-homologous genes in deep subseafloor sedimentary metagenomes.</title>
        <authorList>
            <person name="Kawai M."/>
            <person name="Futagami T."/>
            <person name="Toyoda A."/>
            <person name="Takaki Y."/>
            <person name="Nishi S."/>
            <person name="Hori S."/>
            <person name="Arai W."/>
            <person name="Tsubouchi T."/>
            <person name="Morono Y."/>
            <person name="Uchiyama I."/>
            <person name="Ito T."/>
            <person name="Fujiyama A."/>
            <person name="Inagaki F."/>
            <person name="Takami H."/>
        </authorList>
    </citation>
    <scope>NUCLEOTIDE SEQUENCE</scope>
    <source>
        <strain evidence="1">Expedition CK06-06</strain>
    </source>
</reference>
<dbReference type="AlphaFoldDB" id="X0ZUG5"/>
<sequence length="114" mass="12964">MEHKIERFCWFDTAAKYAAAKPYGTIWKTFRAKEGCKLVLTQAICVSDNMDGNVVNHFQIYEGEVQARNWGSFPLIYDQSTLGMATLNEHMNSQAIDLQGYETKSVTMSIRNTS</sequence>
<evidence type="ECO:0000313" key="1">
    <source>
        <dbReference type="EMBL" id="GAG61617.1"/>
    </source>
</evidence>
<dbReference type="EMBL" id="BART01007677">
    <property type="protein sequence ID" value="GAG61617.1"/>
    <property type="molecule type" value="Genomic_DNA"/>
</dbReference>
<name>X0ZUG5_9ZZZZ</name>
<organism evidence="1">
    <name type="scientific">marine sediment metagenome</name>
    <dbReference type="NCBI Taxonomy" id="412755"/>
    <lineage>
        <taxon>unclassified sequences</taxon>
        <taxon>metagenomes</taxon>
        <taxon>ecological metagenomes</taxon>
    </lineage>
</organism>